<comment type="caution">
    <text evidence="1">The sequence shown here is derived from an EMBL/GenBank/DDBJ whole genome shotgun (WGS) entry which is preliminary data.</text>
</comment>
<dbReference type="Proteomes" id="UP001281147">
    <property type="component" value="Unassembled WGS sequence"/>
</dbReference>
<evidence type="ECO:0000313" key="2">
    <source>
        <dbReference type="Proteomes" id="UP001281147"/>
    </source>
</evidence>
<organism evidence="1 2">
    <name type="scientific">Vermiconidia calcicola</name>
    <dbReference type="NCBI Taxonomy" id="1690605"/>
    <lineage>
        <taxon>Eukaryota</taxon>
        <taxon>Fungi</taxon>
        <taxon>Dikarya</taxon>
        <taxon>Ascomycota</taxon>
        <taxon>Pezizomycotina</taxon>
        <taxon>Dothideomycetes</taxon>
        <taxon>Dothideomycetidae</taxon>
        <taxon>Mycosphaerellales</taxon>
        <taxon>Extremaceae</taxon>
        <taxon>Vermiconidia</taxon>
    </lineage>
</organism>
<accession>A0ACC3N9E0</accession>
<proteinExistence type="predicted"/>
<evidence type="ECO:0000313" key="1">
    <source>
        <dbReference type="EMBL" id="KAK3711085.1"/>
    </source>
</evidence>
<name>A0ACC3N9E0_9PEZI</name>
<protein>
    <submittedName>
        <fullName evidence="1">Uncharacterized protein</fullName>
    </submittedName>
</protein>
<reference evidence="1" key="1">
    <citation type="submission" date="2023-07" db="EMBL/GenBank/DDBJ databases">
        <title>Black Yeasts Isolated from many extreme environments.</title>
        <authorList>
            <person name="Coleine C."/>
            <person name="Stajich J.E."/>
            <person name="Selbmann L."/>
        </authorList>
    </citation>
    <scope>NUCLEOTIDE SEQUENCE</scope>
    <source>
        <strain evidence="1">CCFEE 5714</strain>
    </source>
</reference>
<dbReference type="EMBL" id="JAUTXU010000079">
    <property type="protein sequence ID" value="KAK3711085.1"/>
    <property type="molecule type" value="Genomic_DNA"/>
</dbReference>
<keyword evidence="2" id="KW-1185">Reference proteome</keyword>
<gene>
    <name evidence="1" type="ORF">LTR37_009872</name>
</gene>
<sequence>MAETDPPTPTPTVLQRWSTLPGNLVGMLNPFSNDEDNKSSTDATASSHQPNKKQSFLSSILPRSSTPEPPSPEKEDELMFAEPETQSNSDVASREGSVAECGKEKSKKSNKSKTCYSICHPAPASTTRQKLHRRPRSLLQLHKLSPNARPQPAFEVVPSANFSVRLTKAITKVFRAKHGLCPNDLVVLRAEKYATDELGEDQEATDIIALICRGRKEDSAAPGKAKICLPEGREWEAYPMPNGGYEFFSTDEHGLGLTVRWVPKKNKDGSKTSESGKKKFNFSTISPNSRRHPVIATLSKTGMDVNDTYKMPEPSTATPLSTPKQGSTFLTDAMEEEVHEKGQCETDDRLRQIITMTGIWVTFKEGWSPYFKYEDKEKDCNGLQRSPSLQQSPSKAATFSSPVPTPPGSPLMAPLEKRNSMKSVSSNILRKGSLLGKGNRTSTVSVPEGDEGTSQPDASSKSGRARADLASTVLVQRAASNRTRNNHQATWRPEMLASQQEVSESPPSSVRHQSAPNTAVSFDVSPSPTPERRASIARPISPLSHDSGSGSETGNASAPRSDGQPAGPEKRESSTTTNTTSMASEAPAAKKAAMPAKKKRGGWRRLLCGGGQDI</sequence>